<dbReference type="OrthoDB" id="9772788at2"/>
<dbReference type="InterPro" id="IPR011334">
    <property type="entry name" value="UDP-acyl_GlcNac_deAcase_C"/>
</dbReference>
<comment type="similarity">
    <text evidence="17">Belongs to the LpxC family.</text>
</comment>
<evidence type="ECO:0000313" key="19">
    <source>
        <dbReference type="EMBL" id="TXE11636.1"/>
    </source>
</evidence>
<dbReference type="UniPathway" id="UPA00359">
    <property type="reaction ID" value="UER00478"/>
</dbReference>
<dbReference type="Proteomes" id="UP000321790">
    <property type="component" value="Unassembled WGS sequence"/>
</dbReference>
<proteinExistence type="inferred from homology"/>
<evidence type="ECO:0000256" key="17">
    <source>
        <dbReference type="HAMAP-Rule" id="MF_00388"/>
    </source>
</evidence>
<evidence type="ECO:0000256" key="15">
    <source>
        <dbReference type="ARBA" id="ARBA00061221"/>
    </source>
</evidence>
<dbReference type="InterPro" id="IPR020568">
    <property type="entry name" value="Ribosomal_Su5_D2-typ_SF"/>
</dbReference>
<comment type="function">
    <text evidence="14 18">Involved in unsaturated fatty acids biosynthesis. Catalyzes the dehydration of short chain beta-hydroxyacyl-ACPs and long chain saturated and unsaturated beta-hydroxyacyl-ACPs.</text>
</comment>
<keyword evidence="20" id="KW-1185">Reference proteome</keyword>
<feature type="binding site" evidence="17">
    <location>
        <position position="266"/>
    </location>
    <ligand>
        <name>Zn(2+)</name>
        <dbReference type="ChEBI" id="CHEBI:29105"/>
    </ligand>
</feature>
<dbReference type="GO" id="GO:0006633">
    <property type="term" value="P:fatty acid biosynthetic process"/>
    <property type="evidence" value="ECO:0007669"/>
    <property type="project" value="UniProtKB-UniRule"/>
</dbReference>
<comment type="similarity">
    <text evidence="18">Belongs to the thioester dehydratase family. FabZ subfamily.</text>
</comment>
<feature type="active site" evidence="18">
    <location>
        <position position="371"/>
    </location>
</feature>
<dbReference type="NCBIfam" id="TIGR01750">
    <property type="entry name" value="fabZ"/>
    <property type="match status" value="1"/>
</dbReference>
<comment type="similarity">
    <text evidence="15">In the N-terminal section; belongs to the LpxC family.</text>
</comment>
<feature type="binding site" evidence="17">
    <location>
        <position position="270"/>
    </location>
    <ligand>
        <name>Zn(2+)</name>
        <dbReference type="ChEBI" id="CHEBI:29105"/>
    </ligand>
</feature>
<keyword evidence="5 18" id="KW-0963">Cytoplasm</keyword>
<dbReference type="HAMAP" id="MF_00388">
    <property type="entry name" value="LpxC"/>
    <property type="match status" value="1"/>
</dbReference>
<dbReference type="Gene3D" id="3.10.129.10">
    <property type="entry name" value="Hotdog Thioesterase"/>
    <property type="match status" value="1"/>
</dbReference>
<dbReference type="NCBIfam" id="TIGR00325">
    <property type="entry name" value="lpxC"/>
    <property type="match status" value="1"/>
</dbReference>
<dbReference type="FunFam" id="3.10.129.10:FF:000001">
    <property type="entry name" value="3-hydroxyacyl-[acyl-carrier-protein] dehydratase FabZ"/>
    <property type="match status" value="1"/>
</dbReference>
<feature type="active site" description="Proton donor" evidence="17">
    <location>
        <position position="293"/>
    </location>
</feature>
<comment type="caution">
    <text evidence="19">The sequence shown here is derived from an EMBL/GenBank/DDBJ whole genome shotgun (WGS) entry which is preliminary data.</text>
</comment>
<evidence type="ECO:0000256" key="14">
    <source>
        <dbReference type="ARBA" id="ARBA00025049"/>
    </source>
</evidence>
<accession>A0A5C7ASB9</accession>
<comment type="catalytic activity">
    <reaction evidence="18">
        <text>a (3R)-hydroxyacyl-[ACP] = a (2E)-enoyl-[ACP] + H2O</text>
        <dbReference type="Rhea" id="RHEA:13097"/>
        <dbReference type="Rhea" id="RHEA-COMP:9925"/>
        <dbReference type="Rhea" id="RHEA-COMP:9945"/>
        <dbReference type="ChEBI" id="CHEBI:15377"/>
        <dbReference type="ChEBI" id="CHEBI:78784"/>
        <dbReference type="ChEBI" id="CHEBI:78827"/>
        <dbReference type="EC" id="4.2.1.59"/>
    </reaction>
</comment>
<name>A0A5C7ASB9_9FLAO</name>
<dbReference type="EMBL" id="VOSC01000019">
    <property type="protein sequence ID" value="TXE11636.1"/>
    <property type="molecule type" value="Genomic_DNA"/>
</dbReference>
<evidence type="ECO:0000313" key="20">
    <source>
        <dbReference type="Proteomes" id="UP000321790"/>
    </source>
</evidence>
<keyword evidence="10 17" id="KW-0862">Zinc</keyword>
<gene>
    <name evidence="17" type="primary">lpxC</name>
    <name evidence="18" type="synonym">fabZ</name>
    <name evidence="19" type="ORF">FUA26_06090</name>
</gene>
<dbReference type="HAMAP" id="MF_00406">
    <property type="entry name" value="FabZ"/>
    <property type="match status" value="1"/>
</dbReference>
<evidence type="ECO:0000256" key="7">
    <source>
        <dbReference type="ARBA" id="ARBA00022556"/>
    </source>
</evidence>
<evidence type="ECO:0000256" key="9">
    <source>
        <dbReference type="ARBA" id="ARBA00022801"/>
    </source>
</evidence>
<comment type="similarity">
    <text evidence="16">In the C-terminal section; belongs to the thioester dehydratase family.</text>
</comment>
<keyword evidence="9 17" id="KW-0378">Hydrolase</keyword>
<evidence type="ECO:0000256" key="2">
    <source>
        <dbReference type="ARBA" id="ARBA00002923"/>
    </source>
</evidence>
<keyword evidence="6 17" id="KW-0444">Lipid biosynthesis</keyword>
<dbReference type="InterPro" id="IPR004463">
    <property type="entry name" value="UDP-acyl_GlcNac_deAcase"/>
</dbReference>
<dbReference type="Pfam" id="PF07977">
    <property type="entry name" value="FabA"/>
    <property type="match status" value="1"/>
</dbReference>
<dbReference type="RefSeq" id="WP_147133052.1">
    <property type="nucleotide sequence ID" value="NZ_VOSC01000019.1"/>
</dbReference>
<dbReference type="InterPro" id="IPR029069">
    <property type="entry name" value="HotDog_dom_sf"/>
</dbReference>
<reference evidence="20" key="1">
    <citation type="submission" date="2019-08" db="EMBL/GenBank/DDBJ databases">
        <title>Seonamhaeicola sediminis sp. nov., isolated from marine sediment.</title>
        <authorList>
            <person name="Cao W.R."/>
        </authorList>
    </citation>
    <scope>NUCLEOTIDE SEQUENCE [LARGE SCALE GENOMIC DNA]</scope>
    <source>
        <strain evidence="20">Gy8</strain>
    </source>
</reference>
<dbReference type="EC" id="4.2.1.59" evidence="18"/>
<evidence type="ECO:0000256" key="13">
    <source>
        <dbReference type="ARBA" id="ARBA00024535"/>
    </source>
</evidence>
<comment type="subcellular location">
    <subcellularLocation>
        <location evidence="3 18">Cytoplasm</location>
    </subcellularLocation>
</comment>
<sequence>MGIINTDVKQKTIESEISLTGVGLHTGKDVTLKFTPAPANFGLAFKRVDLEGAPIIEADANYVTNTQRGTCLEKNGVKIQTSEHVLAAFVGLDVDNAIIELDASEPPIMDGSSKFFVEAIEKAGIVEQDAFREEFEVTEIVSYTDEESGSEILVMPSKAYQITTMVDFGTKVLGTQNATLKHMSDFKEDIANSRTFSFLHELEMLLEHGLIKGGDLNNAIVYVDKPLSEETMEKLKVAFKKDSIAIKPNGILDNLTLHYPNEAARHKLLDVIGDLALVRTRIKGKVIANKPGHFVNTQFAKKLAKIIKNERRNNVPNIDLNQTPLMDITQIMAMLPHRQPFLLIDKVFELTDNHVTATKNVTMNEEFFKGHFPGAPVMPGVLIVEAMAQTGGILVLNTVPDPENYLTFFMKMDNVKFKQKVMPGDTLIFKCSLITPIRRGICHMQGYAYANGKLCAEAELMAQITKVK</sequence>
<dbReference type="NCBIfam" id="NF000582">
    <property type="entry name" value="PRK00006.1"/>
    <property type="match status" value="1"/>
</dbReference>
<dbReference type="InterPro" id="IPR015870">
    <property type="entry name" value="UDP-acyl_N-AcGlcN_deAcase_N"/>
</dbReference>
<dbReference type="PANTHER" id="PTHR33694:SF1">
    <property type="entry name" value="UDP-3-O-ACYL-N-ACETYLGLUCOSAMINE DEACETYLASE 1, MITOCHONDRIAL-RELATED"/>
    <property type="match status" value="1"/>
</dbReference>
<keyword evidence="8 17" id="KW-0479">Metal-binding</keyword>
<evidence type="ECO:0000256" key="10">
    <source>
        <dbReference type="ARBA" id="ARBA00022833"/>
    </source>
</evidence>
<evidence type="ECO:0000256" key="6">
    <source>
        <dbReference type="ARBA" id="ARBA00022516"/>
    </source>
</evidence>
<keyword evidence="12 18" id="KW-0456">Lyase</keyword>
<dbReference type="CDD" id="cd01288">
    <property type="entry name" value="FabZ"/>
    <property type="match status" value="1"/>
</dbReference>
<dbReference type="AlphaFoldDB" id="A0A5C7ASB9"/>
<evidence type="ECO:0000256" key="4">
    <source>
        <dbReference type="ARBA" id="ARBA00005002"/>
    </source>
</evidence>
<evidence type="ECO:0000256" key="12">
    <source>
        <dbReference type="ARBA" id="ARBA00023239"/>
    </source>
</evidence>
<keyword evidence="11 17" id="KW-0443">Lipid metabolism</keyword>
<dbReference type="SUPFAM" id="SSF54211">
    <property type="entry name" value="Ribosomal protein S5 domain 2-like"/>
    <property type="match status" value="2"/>
</dbReference>
<comment type="function">
    <text evidence="2 17">Catalyzes the hydrolysis of UDP-3-O-myristoyl-N-acetylglucosamine to form UDP-3-O-myristoylglucosamine and acetate, the committed step in lipid A biosynthesis.</text>
</comment>
<evidence type="ECO:0000256" key="3">
    <source>
        <dbReference type="ARBA" id="ARBA00004496"/>
    </source>
</evidence>
<feature type="binding site" evidence="17">
    <location>
        <position position="84"/>
    </location>
    <ligand>
        <name>Zn(2+)</name>
        <dbReference type="ChEBI" id="CHEBI:29105"/>
    </ligand>
</feature>
<organism evidence="19 20">
    <name type="scientific">Seonamhaeicola algicola</name>
    <dbReference type="NCBI Taxonomy" id="1719036"/>
    <lineage>
        <taxon>Bacteria</taxon>
        <taxon>Pseudomonadati</taxon>
        <taxon>Bacteroidota</taxon>
        <taxon>Flavobacteriia</taxon>
        <taxon>Flavobacteriales</taxon>
        <taxon>Flavobacteriaceae</taxon>
    </lineage>
</organism>
<dbReference type="GO" id="GO:0046872">
    <property type="term" value="F:metal ion binding"/>
    <property type="evidence" value="ECO:0007669"/>
    <property type="project" value="UniProtKB-KW"/>
</dbReference>
<dbReference type="InterPro" id="IPR010084">
    <property type="entry name" value="FabZ"/>
</dbReference>
<dbReference type="GO" id="GO:0016020">
    <property type="term" value="C:membrane"/>
    <property type="evidence" value="ECO:0007669"/>
    <property type="project" value="GOC"/>
</dbReference>
<dbReference type="Gene3D" id="3.30.230.20">
    <property type="entry name" value="lpxc deacetylase, domain 1"/>
    <property type="match status" value="1"/>
</dbReference>
<dbReference type="Pfam" id="PF03331">
    <property type="entry name" value="LpxC"/>
    <property type="match status" value="2"/>
</dbReference>
<keyword evidence="7 17" id="KW-0441">Lipid A biosynthesis</keyword>
<evidence type="ECO:0000256" key="8">
    <source>
        <dbReference type="ARBA" id="ARBA00022723"/>
    </source>
</evidence>
<evidence type="ECO:0000256" key="1">
    <source>
        <dbReference type="ARBA" id="ARBA00001947"/>
    </source>
</evidence>
<dbReference type="PANTHER" id="PTHR33694">
    <property type="entry name" value="UDP-3-O-ACYL-N-ACETYLGLUCOSAMINE DEACETYLASE 1, MITOCHONDRIAL-RELATED"/>
    <property type="match status" value="1"/>
</dbReference>
<dbReference type="GO" id="GO:0019171">
    <property type="term" value="F:(3R)-hydroxyacyl-[acyl-carrier-protein] dehydratase activity"/>
    <property type="evidence" value="ECO:0007669"/>
    <property type="project" value="UniProtKB-EC"/>
</dbReference>
<evidence type="ECO:0000256" key="11">
    <source>
        <dbReference type="ARBA" id="ARBA00023098"/>
    </source>
</evidence>
<dbReference type="GO" id="GO:0009245">
    <property type="term" value="P:lipid A biosynthetic process"/>
    <property type="evidence" value="ECO:0007669"/>
    <property type="project" value="UniProtKB-UniRule"/>
</dbReference>
<dbReference type="Gene3D" id="3.30.1700.10">
    <property type="entry name" value="lpxc deacetylase, domain 2"/>
    <property type="match status" value="1"/>
</dbReference>
<dbReference type="SUPFAM" id="SSF54637">
    <property type="entry name" value="Thioesterase/thiol ester dehydrase-isomerase"/>
    <property type="match status" value="1"/>
</dbReference>
<comment type="catalytic activity">
    <reaction evidence="13 17">
        <text>a UDP-3-O-[(3R)-3-hydroxyacyl]-N-acetyl-alpha-D-glucosamine + H2O = a UDP-3-O-[(3R)-3-hydroxyacyl]-alpha-D-glucosamine + acetate</text>
        <dbReference type="Rhea" id="RHEA:67816"/>
        <dbReference type="ChEBI" id="CHEBI:15377"/>
        <dbReference type="ChEBI" id="CHEBI:30089"/>
        <dbReference type="ChEBI" id="CHEBI:137740"/>
        <dbReference type="ChEBI" id="CHEBI:173225"/>
        <dbReference type="EC" id="3.5.1.108"/>
    </reaction>
</comment>
<dbReference type="EC" id="3.5.1.108" evidence="17"/>
<dbReference type="InterPro" id="IPR013114">
    <property type="entry name" value="FabA_FabZ"/>
</dbReference>
<comment type="cofactor">
    <cofactor evidence="1 17">
        <name>Zn(2+)</name>
        <dbReference type="ChEBI" id="CHEBI:29105"/>
    </cofactor>
</comment>
<evidence type="ECO:0000256" key="18">
    <source>
        <dbReference type="HAMAP-Rule" id="MF_00406"/>
    </source>
</evidence>
<evidence type="ECO:0000256" key="5">
    <source>
        <dbReference type="ARBA" id="ARBA00022490"/>
    </source>
</evidence>
<dbReference type="NCBIfam" id="NF009667">
    <property type="entry name" value="PRK13188.1"/>
    <property type="match status" value="1"/>
</dbReference>
<dbReference type="GO" id="GO:0103117">
    <property type="term" value="F:UDP-3-O-acyl-N-acetylglucosamine deacetylase activity"/>
    <property type="evidence" value="ECO:0007669"/>
    <property type="project" value="UniProtKB-UniRule"/>
</dbReference>
<comment type="pathway">
    <text evidence="4 17">Glycolipid biosynthesis; lipid IV(A) biosynthesis; lipid IV(A) from (3R)-3-hydroxytetradecanoyl-[acyl-carrier-protein] and UDP-N-acetyl-alpha-D-glucosamine: step 2/6.</text>
</comment>
<dbReference type="GO" id="GO:0005737">
    <property type="term" value="C:cytoplasm"/>
    <property type="evidence" value="ECO:0007669"/>
    <property type="project" value="UniProtKB-SubCell"/>
</dbReference>
<protein>
    <recommendedName>
        <fullName evidence="17 18">Multifunctional fusion protein</fullName>
    </recommendedName>
    <domain>
        <recommendedName>
            <fullName evidence="18">3-hydroxyacyl-[acyl-carrier-protein] dehydratase FabZ</fullName>
            <ecNumber evidence="18">4.2.1.59</ecNumber>
        </recommendedName>
        <alternativeName>
            <fullName evidence="18">(3R)-hydroxymyristoyl-[acyl-carrier-protein] dehydratase</fullName>
        </alternativeName>
        <alternativeName>
            <fullName evidence="18">Beta-hydroxyacyl-ACP dehydratase</fullName>
            <shortName evidence="18">(3R)-hydroxymyristoyl-ACP dehydrase</shortName>
        </alternativeName>
    </domain>
    <domain>
        <recommendedName>
            <fullName evidence="17">UDP-3-O-acyl-N-acetylglucosamine deacetylase</fullName>
            <shortName evidence="17">UDP-3-O-acyl-GlcNAc deacetylase</shortName>
            <ecNumber evidence="17">3.5.1.108</ecNumber>
        </recommendedName>
        <alternativeName>
            <fullName evidence="17">UDP-3-O-[R-3-hydroxymyristoyl]-N-acetylglucosamine deacetylase</fullName>
        </alternativeName>
    </domain>
</protein>
<evidence type="ECO:0000256" key="16">
    <source>
        <dbReference type="ARBA" id="ARBA00061355"/>
    </source>
</evidence>